<dbReference type="Pfam" id="PF06114">
    <property type="entry name" value="Peptidase_M78"/>
    <property type="match status" value="1"/>
</dbReference>
<accession>A0A540VM04</accession>
<reference evidence="3 4" key="1">
    <citation type="submission" date="2019-06" db="EMBL/GenBank/DDBJ databases">
        <title>Metagenome assembled Genome of Spiribacter salinus SL48-SHIP from the microbial mat of Salt Lake 48 (Novosibirsk region, Russia).</title>
        <authorList>
            <person name="Shipova A."/>
            <person name="Rozanov A.S."/>
            <person name="Bryanskaya A.V."/>
            <person name="Peltek S.E."/>
        </authorList>
    </citation>
    <scope>NUCLEOTIDE SEQUENCE [LARGE SCALE GENOMIC DNA]</scope>
    <source>
        <strain evidence="3">SL48-SHIP-2</strain>
    </source>
</reference>
<organism evidence="3 4">
    <name type="scientific">Spiribacter salinus</name>
    <dbReference type="NCBI Taxonomy" id="1335746"/>
    <lineage>
        <taxon>Bacteria</taxon>
        <taxon>Pseudomonadati</taxon>
        <taxon>Pseudomonadota</taxon>
        <taxon>Gammaproteobacteria</taxon>
        <taxon>Chromatiales</taxon>
        <taxon>Ectothiorhodospiraceae</taxon>
        <taxon>Spiribacter</taxon>
    </lineage>
</organism>
<evidence type="ECO:0000256" key="1">
    <source>
        <dbReference type="ARBA" id="ARBA00007227"/>
    </source>
</evidence>
<dbReference type="InterPro" id="IPR001387">
    <property type="entry name" value="Cro/C1-type_HTH"/>
</dbReference>
<feature type="domain" description="HTH cro/C1-type" evidence="2">
    <location>
        <begin position="6"/>
        <end position="60"/>
    </location>
</feature>
<dbReference type="PROSITE" id="PS50943">
    <property type="entry name" value="HTH_CROC1"/>
    <property type="match status" value="1"/>
</dbReference>
<evidence type="ECO:0000313" key="3">
    <source>
        <dbReference type="EMBL" id="TQE97795.1"/>
    </source>
</evidence>
<dbReference type="InterPro" id="IPR010359">
    <property type="entry name" value="IrrE_HExxH"/>
</dbReference>
<comment type="similarity">
    <text evidence="1">Belongs to the short-chain fatty acyl-CoA assimilation regulator (ScfR) family.</text>
</comment>
<dbReference type="PANTHER" id="PTHR43236">
    <property type="entry name" value="ANTITOXIN HIGA1"/>
    <property type="match status" value="1"/>
</dbReference>
<dbReference type="CDD" id="cd00093">
    <property type="entry name" value="HTH_XRE"/>
    <property type="match status" value="1"/>
</dbReference>
<dbReference type="Gene3D" id="1.10.260.40">
    <property type="entry name" value="lambda repressor-like DNA-binding domains"/>
    <property type="match status" value="1"/>
</dbReference>
<name>A0A540VM04_9GAMM</name>
<dbReference type="Proteomes" id="UP000315400">
    <property type="component" value="Unassembled WGS sequence"/>
</dbReference>
<dbReference type="EMBL" id="VIFK01000296">
    <property type="protein sequence ID" value="TQE97795.1"/>
    <property type="molecule type" value="Genomic_DNA"/>
</dbReference>
<dbReference type="SUPFAM" id="SSF47413">
    <property type="entry name" value="lambda repressor-like DNA-binding domains"/>
    <property type="match status" value="1"/>
</dbReference>
<sequence>MLGTRIKQAREAAGLNQRELAAACGVSAMAISKYERGLLVPSSKVLMRLAEALGVRVEYFFRTQQVALDKLEFRKHARLPAKQEKRVLADALEQMERWLALEDVLPNEWSWSFRVPKGVPAAIESGEDIERAASAVRKAWGLGTEPIVDLIEVLEEHGLKVLLSEYAQASDFDGLAAEANGHTVVLVGANMPGDRQRFTIAHELGHLVLAGRLKGELAKDEERACHRFAGAFLVPAEEVRKALGKSRSWIEPRELYLLKQQWGLSMGGWSYRASDLGIINRSTLGRFWGLMRKHGWKEREPDPQYPPESPQRFERLIYRALAEELIGESRAAELLGIPASELARKRNLEADYGVDHQ</sequence>
<dbReference type="SMART" id="SM00530">
    <property type="entry name" value="HTH_XRE"/>
    <property type="match status" value="1"/>
</dbReference>
<evidence type="ECO:0000313" key="4">
    <source>
        <dbReference type="Proteomes" id="UP000315400"/>
    </source>
</evidence>
<dbReference type="Gene3D" id="1.10.10.2910">
    <property type="match status" value="1"/>
</dbReference>
<gene>
    <name evidence="3" type="ORF">FKY71_15865</name>
</gene>
<dbReference type="AlphaFoldDB" id="A0A540VM04"/>
<evidence type="ECO:0000259" key="2">
    <source>
        <dbReference type="PROSITE" id="PS50943"/>
    </source>
</evidence>
<dbReference type="InterPro" id="IPR010982">
    <property type="entry name" value="Lambda_DNA-bd_dom_sf"/>
</dbReference>
<comment type="caution">
    <text evidence="3">The sequence shown here is derived from an EMBL/GenBank/DDBJ whole genome shotgun (WGS) entry which is preliminary data.</text>
</comment>
<dbReference type="InterPro" id="IPR052345">
    <property type="entry name" value="Rad_response_metalloprotease"/>
</dbReference>
<dbReference type="PANTHER" id="PTHR43236:SF1">
    <property type="entry name" value="BLL7220 PROTEIN"/>
    <property type="match status" value="1"/>
</dbReference>
<dbReference type="Pfam" id="PF01381">
    <property type="entry name" value="HTH_3"/>
    <property type="match status" value="1"/>
</dbReference>
<proteinExistence type="inferred from homology"/>
<dbReference type="GO" id="GO:0003677">
    <property type="term" value="F:DNA binding"/>
    <property type="evidence" value="ECO:0007669"/>
    <property type="project" value="InterPro"/>
</dbReference>
<protein>
    <submittedName>
        <fullName evidence="3">ImmA/IrrE family metallo-endopeptidase</fullName>
    </submittedName>
</protein>